<sequence length="94" mass="10295">MSSPICRTTARLSSLVLAGCLATACSTTDIDLHKLGSGFSGFAQYGARERCDGKIGYGDYRDCTRGIDTQYDAWRSQQKAPGDVEWFGKPPRRP</sequence>
<keyword evidence="1" id="KW-0732">Signal</keyword>
<evidence type="ECO:0000313" key="2">
    <source>
        <dbReference type="EMBL" id="MDR6584015.1"/>
    </source>
</evidence>
<evidence type="ECO:0000256" key="1">
    <source>
        <dbReference type="SAM" id="SignalP"/>
    </source>
</evidence>
<protein>
    <recommendedName>
        <fullName evidence="4">Lipoprotein</fullName>
    </recommendedName>
</protein>
<dbReference type="EMBL" id="JAVDSJ010000002">
    <property type="protein sequence ID" value="MDR6584015.1"/>
    <property type="molecule type" value="Genomic_DNA"/>
</dbReference>
<name>A0ABU1PDK4_9BURK</name>
<proteinExistence type="predicted"/>
<gene>
    <name evidence="2" type="ORF">J2W50_002213</name>
</gene>
<feature type="signal peptide" evidence="1">
    <location>
        <begin position="1"/>
        <end position="18"/>
    </location>
</feature>
<feature type="chain" id="PRO_5045294254" description="Lipoprotein" evidence="1">
    <location>
        <begin position="19"/>
        <end position="94"/>
    </location>
</feature>
<dbReference type="Proteomes" id="UP001260715">
    <property type="component" value="Unassembled WGS sequence"/>
</dbReference>
<evidence type="ECO:0000313" key="3">
    <source>
        <dbReference type="Proteomes" id="UP001260715"/>
    </source>
</evidence>
<evidence type="ECO:0008006" key="4">
    <source>
        <dbReference type="Google" id="ProtNLM"/>
    </source>
</evidence>
<reference evidence="2 3" key="1">
    <citation type="submission" date="2023-07" db="EMBL/GenBank/DDBJ databases">
        <title>Sorghum-associated microbial communities from plants grown in Nebraska, USA.</title>
        <authorList>
            <person name="Schachtman D."/>
        </authorList>
    </citation>
    <scope>NUCLEOTIDE SEQUENCE [LARGE SCALE GENOMIC DNA]</scope>
    <source>
        <strain evidence="2 3">596</strain>
    </source>
</reference>
<organism evidence="2 3">
    <name type="scientific">Herbaspirillum frisingense</name>
    <dbReference type="NCBI Taxonomy" id="92645"/>
    <lineage>
        <taxon>Bacteria</taxon>
        <taxon>Pseudomonadati</taxon>
        <taxon>Pseudomonadota</taxon>
        <taxon>Betaproteobacteria</taxon>
        <taxon>Burkholderiales</taxon>
        <taxon>Oxalobacteraceae</taxon>
        <taxon>Herbaspirillum</taxon>
    </lineage>
</organism>
<accession>A0ABU1PDK4</accession>
<keyword evidence="3" id="KW-1185">Reference proteome</keyword>
<dbReference type="PROSITE" id="PS51257">
    <property type="entry name" value="PROKAR_LIPOPROTEIN"/>
    <property type="match status" value="1"/>
</dbReference>
<comment type="caution">
    <text evidence="2">The sequence shown here is derived from an EMBL/GenBank/DDBJ whole genome shotgun (WGS) entry which is preliminary data.</text>
</comment>